<dbReference type="GO" id="GO:0006606">
    <property type="term" value="P:protein import into nucleus"/>
    <property type="evidence" value="ECO:0007669"/>
    <property type="project" value="TreeGrafter"/>
</dbReference>
<dbReference type="Proteomes" id="UP000230750">
    <property type="component" value="Unassembled WGS sequence"/>
</dbReference>
<protein>
    <recommendedName>
        <fullName evidence="17">Nuclear pore complex protein Nup153</fullName>
    </recommendedName>
    <alternativeName>
        <fullName evidence="19">153 kDa nucleoporin</fullName>
    </alternativeName>
    <alternativeName>
        <fullName evidence="18">Nucleoporin Nup153</fullName>
    </alternativeName>
</protein>
<evidence type="ECO:0000256" key="16">
    <source>
        <dbReference type="ARBA" id="ARBA00060842"/>
    </source>
</evidence>
<feature type="compositionally biased region" description="Polar residues" evidence="21">
    <location>
        <begin position="449"/>
        <end position="462"/>
    </location>
</feature>
<organism evidence="23 24">
    <name type="scientific">Stichopus japonicus</name>
    <name type="common">Sea cucumber</name>
    <dbReference type="NCBI Taxonomy" id="307972"/>
    <lineage>
        <taxon>Eukaryota</taxon>
        <taxon>Metazoa</taxon>
        <taxon>Echinodermata</taxon>
        <taxon>Eleutherozoa</taxon>
        <taxon>Echinozoa</taxon>
        <taxon>Holothuroidea</taxon>
        <taxon>Aspidochirotacea</taxon>
        <taxon>Aspidochirotida</taxon>
        <taxon>Stichopodidae</taxon>
        <taxon>Apostichopus</taxon>
    </lineage>
</organism>
<keyword evidence="10" id="KW-0653">Protein transport</keyword>
<dbReference type="GO" id="GO:0008270">
    <property type="term" value="F:zinc ion binding"/>
    <property type="evidence" value="ECO:0007669"/>
    <property type="project" value="UniProtKB-KW"/>
</dbReference>
<keyword evidence="8" id="KW-0509">mRNA transport</keyword>
<dbReference type="InterPro" id="IPR036443">
    <property type="entry name" value="Znf_RanBP2_sf"/>
</dbReference>
<evidence type="ECO:0000256" key="5">
    <source>
        <dbReference type="ARBA" id="ARBA00022723"/>
    </source>
</evidence>
<evidence type="ECO:0000256" key="9">
    <source>
        <dbReference type="ARBA" id="ARBA00022833"/>
    </source>
</evidence>
<feature type="region of interest" description="Disordered" evidence="21">
    <location>
        <begin position="985"/>
        <end position="1004"/>
    </location>
</feature>
<evidence type="ECO:0000256" key="6">
    <source>
        <dbReference type="ARBA" id="ARBA00022737"/>
    </source>
</evidence>
<feature type="domain" description="RanBP2-type" evidence="22">
    <location>
        <begin position="613"/>
        <end position="642"/>
    </location>
</feature>
<evidence type="ECO:0000256" key="11">
    <source>
        <dbReference type="ARBA" id="ARBA00023010"/>
    </source>
</evidence>
<dbReference type="InterPro" id="IPR001876">
    <property type="entry name" value="Znf_RanBP2"/>
</dbReference>
<keyword evidence="12" id="KW-0238">DNA-binding</keyword>
<dbReference type="Gene3D" id="4.10.1060.10">
    <property type="entry name" value="Zinc finger, RanBP2-type"/>
    <property type="match status" value="5"/>
</dbReference>
<keyword evidence="13" id="KW-0906">Nuclear pore complex</keyword>
<dbReference type="OrthoDB" id="79830at2759"/>
<keyword evidence="11" id="KW-0811">Translocation</keyword>
<evidence type="ECO:0000256" key="21">
    <source>
        <dbReference type="SAM" id="MobiDB-lite"/>
    </source>
</evidence>
<evidence type="ECO:0000256" key="14">
    <source>
        <dbReference type="ARBA" id="ARBA00023136"/>
    </source>
</evidence>
<evidence type="ECO:0000256" key="17">
    <source>
        <dbReference type="ARBA" id="ARBA00068609"/>
    </source>
</evidence>
<keyword evidence="24" id="KW-1185">Reference proteome</keyword>
<evidence type="ECO:0000256" key="1">
    <source>
        <dbReference type="ARBA" id="ARBA00001947"/>
    </source>
</evidence>
<evidence type="ECO:0000256" key="7">
    <source>
        <dbReference type="ARBA" id="ARBA00022771"/>
    </source>
</evidence>
<evidence type="ECO:0000256" key="20">
    <source>
        <dbReference type="PROSITE-ProRule" id="PRU00322"/>
    </source>
</evidence>
<dbReference type="PROSITE" id="PS50199">
    <property type="entry name" value="ZF_RANBP2_2"/>
    <property type="match status" value="5"/>
</dbReference>
<feature type="compositionally biased region" description="Low complexity" evidence="21">
    <location>
        <begin position="49"/>
        <end position="58"/>
    </location>
</feature>
<dbReference type="PANTHER" id="PTHR23193:SF23">
    <property type="entry name" value="NUCLEAR PORE COMPLEX PROTEIN NUP153"/>
    <property type="match status" value="1"/>
</dbReference>
<feature type="compositionally biased region" description="Polar residues" evidence="21">
    <location>
        <begin position="18"/>
        <end position="38"/>
    </location>
</feature>
<feature type="region of interest" description="Disordered" evidence="21">
    <location>
        <begin position="1177"/>
        <end position="1238"/>
    </location>
</feature>
<keyword evidence="7 20" id="KW-0863">Zinc-finger</keyword>
<keyword evidence="15" id="KW-0539">Nucleus</keyword>
<feature type="domain" description="RanBP2-type" evidence="22">
    <location>
        <begin position="843"/>
        <end position="872"/>
    </location>
</feature>
<feature type="region of interest" description="Disordered" evidence="21">
    <location>
        <begin position="225"/>
        <end position="263"/>
    </location>
</feature>
<evidence type="ECO:0000259" key="22">
    <source>
        <dbReference type="PROSITE" id="PS50199"/>
    </source>
</evidence>
<feature type="region of interest" description="Disordered" evidence="21">
    <location>
        <begin position="323"/>
        <end position="368"/>
    </location>
</feature>
<accession>A0A2G8K7L1</accession>
<feature type="domain" description="RanBP2-type" evidence="22">
    <location>
        <begin position="705"/>
        <end position="734"/>
    </location>
</feature>
<dbReference type="FunFam" id="4.10.1060.10:FF:000001">
    <property type="entry name" value="Nuclear pore complex protein Nup153"/>
    <property type="match status" value="5"/>
</dbReference>
<dbReference type="GO" id="GO:0017056">
    <property type="term" value="F:structural constituent of nuclear pore"/>
    <property type="evidence" value="ECO:0007669"/>
    <property type="project" value="TreeGrafter"/>
</dbReference>
<feature type="compositionally biased region" description="Basic and acidic residues" evidence="21">
    <location>
        <begin position="62"/>
        <end position="73"/>
    </location>
</feature>
<evidence type="ECO:0000256" key="13">
    <source>
        <dbReference type="ARBA" id="ARBA00023132"/>
    </source>
</evidence>
<reference evidence="23 24" key="1">
    <citation type="journal article" date="2017" name="PLoS Biol.">
        <title>The sea cucumber genome provides insights into morphological evolution and visceral regeneration.</title>
        <authorList>
            <person name="Zhang X."/>
            <person name="Sun L."/>
            <person name="Yuan J."/>
            <person name="Sun Y."/>
            <person name="Gao Y."/>
            <person name="Zhang L."/>
            <person name="Li S."/>
            <person name="Dai H."/>
            <person name="Hamel J.F."/>
            <person name="Liu C."/>
            <person name="Yu Y."/>
            <person name="Liu S."/>
            <person name="Lin W."/>
            <person name="Guo K."/>
            <person name="Jin S."/>
            <person name="Xu P."/>
            <person name="Storey K.B."/>
            <person name="Huan P."/>
            <person name="Zhang T."/>
            <person name="Zhou Y."/>
            <person name="Zhang J."/>
            <person name="Lin C."/>
            <person name="Li X."/>
            <person name="Xing L."/>
            <person name="Huo D."/>
            <person name="Sun M."/>
            <person name="Wang L."/>
            <person name="Mercier A."/>
            <person name="Li F."/>
            <person name="Yang H."/>
            <person name="Xiang J."/>
        </authorList>
    </citation>
    <scope>NUCLEOTIDE SEQUENCE [LARGE SCALE GENOMIC DNA]</scope>
    <source>
        <strain evidence="23">Shaxun</strain>
        <tissue evidence="23">Muscle</tissue>
    </source>
</reference>
<dbReference type="PROSITE" id="PS01358">
    <property type="entry name" value="ZF_RANBP2_1"/>
    <property type="match status" value="5"/>
</dbReference>
<feature type="domain" description="RanBP2-type" evidence="22">
    <location>
        <begin position="655"/>
        <end position="684"/>
    </location>
</feature>
<dbReference type="GO" id="GO:0008139">
    <property type="term" value="F:nuclear localization sequence binding"/>
    <property type="evidence" value="ECO:0007669"/>
    <property type="project" value="TreeGrafter"/>
</dbReference>
<feature type="region of interest" description="Disordered" evidence="21">
    <location>
        <begin position="952"/>
        <end position="973"/>
    </location>
</feature>
<evidence type="ECO:0000256" key="8">
    <source>
        <dbReference type="ARBA" id="ARBA00022816"/>
    </source>
</evidence>
<feature type="compositionally biased region" description="Low complexity" evidence="21">
    <location>
        <begin position="960"/>
        <end position="973"/>
    </location>
</feature>
<feature type="compositionally biased region" description="Polar residues" evidence="21">
    <location>
        <begin position="76"/>
        <end position="108"/>
    </location>
</feature>
<comment type="cofactor">
    <cofactor evidence="1">
        <name>Zn(2+)</name>
        <dbReference type="ChEBI" id="CHEBI:29105"/>
    </cofactor>
</comment>
<dbReference type="GO" id="GO:0031965">
    <property type="term" value="C:nuclear membrane"/>
    <property type="evidence" value="ECO:0007669"/>
    <property type="project" value="UniProtKB-SubCell"/>
</dbReference>
<keyword evidence="5" id="KW-0479">Metal-binding</keyword>
<evidence type="ECO:0000256" key="19">
    <source>
        <dbReference type="ARBA" id="ARBA00079437"/>
    </source>
</evidence>
<sequence length="1576" mass="168002">MGIPQRKHTPLPFIAYTQPIQTSTPVDNDFIQQPLRNVQTEERDDETDSSVSTSGCSSLLPHVDRADHKEKIAKSNLEQLSEWGQSSTSTPSRMSLWSDTNTLASQSHRGSRQVESKPQPAAKRPRFNASYFGTPRQNTTLTQDDRHQSSFYIGRTTFGGMSSYRSPAARKKYNPSPYQVHLPVKRHIRPKPAAQTRTDPDFGVTSNTAMKILNTLDRMSTPLSDAKRIPLTPTPSPFAYKPRRVAASERHKPVGGPPVSGLQIGEKAKVIPNTQPPLPKYPASSSWVSESATVASTAPPLSTAQPSNSNTHWTPVASVAQASNFKPQKSTPVPPSSPPKSGGKMKSKSRNPLHYSASRANEDEVVSNDTPAFRQRSEMLASHKIHRLSPHIEHFLIKTMIQILRSLFVVKSPTNGGPKKPASSLPPAYGGQGGRSNFVEDTPAAPSKPNANPTSQVTPMMTSTPFSGNFTAPQFKFSTPQAKQEEEGSGINFTFSEPAVKGSSFGKDSLPTKAAEGEFTFSAPSQKVSLMGSGKDAAGLLFSKPVENEDQKVAEEEEDDSSGGIKVARSLKSGSCLQILGIGSSKPVTTSASPKKTQDTSSASSVFDKFKPAVGSWECDTCLVRNGKESLKCVACQADKPGAKTTSLAEKFKPAPGSWECGTCLIRNNAGVDKCIACSSSRPVSSENKTNDDTTLSLSEKFKPPIGSWECDTCLVRNKAEATNCVACSSERPGGVEKANSQQGSSNSKSLAEMFKPPAGSWSCETCLIQNQAKDTKCVACQSLKPGAKASQEQSQTKGFSIQGTEFKLATPLSFGSKLKDNESTAKASASVKPSLSEMFKPPEGSWECDTCLVRNKPASSRCVACETPKPGSEPALRAPPASSFKFGSSTSSESATSTQGFKIAGSIPSFLSSGTTLGNGGFKIDSGTTPTDNGNPSVGFKLPPGVNFGSIGGTSNQLSGATSSDAVSSSGGFSLGSVRDKDTFGGGLSFQPPKDLGDSSKVADSSAPLNIGFKFGESNEDGKNKKSTTFTFGASSTTDETDKLSGTGAATLAGGAGIVEKKDQTVVKTAADATNQSSGLGFQFGAKLSEPLQSSVKATPNVNPFQSNLTSTGSKPAFSFGAPVSSESKPSASVTNAVITNQSSSSSSLDTTNALPTFQFGSTQKSNQPLQQAVMFGKRKESEPSSTSVEKPAFNFAGSNPSGPPVKFGMPSASSELPKPGLTFGASKTPGTSNPQTNASLFQFGVQPKSDVPPAQTSSPFAFGAKPQQSQVPVSNASGFQFGMVSSSSQNSQKPEKKPFTFGAVTTSSQSAAGSFTASKNFSGFDSAGTGPTKSAVPSFGGTASGFGSSAAPLNNSPVQTCSGSAEFNARLRPKAHSRTPLEQRLMPCQRSVPGPAAVQHLVDLCQPLDQIVNPMLTIQALQSMRKARPSSLARITKIHLQVHSPLELTQLPHHRPIRTREDLNSMPAKLQHLTLELLPHLQLAIRQPFSLEIDQIEYPEIDQIEYQEIDQIEYKEIDQIEYHEIDQIEYQEIDQLEYQRLIKFNTMRLIRLNTMRLIRLNTKRLIKLNTKRLP</sequence>
<dbReference type="GO" id="GO:0005643">
    <property type="term" value="C:nuclear pore"/>
    <property type="evidence" value="ECO:0007669"/>
    <property type="project" value="UniProtKB-SubCell"/>
</dbReference>
<gene>
    <name evidence="23" type="ORF">BSL78_19147</name>
</gene>
<dbReference type="GO" id="GO:0006405">
    <property type="term" value="P:RNA export from nucleus"/>
    <property type="evidence" value="ECO:0007669"/>
    <property type="project" value="TreeGrafter"/>
</dbReference>
<evidence type="ECO:0000256" key="12">
    <source>
        <dbReference type="ARBA" id="ARBA00023125"/>
    </source>
</evidence>
<dbReference type="PANTHER" id="PTHR23193">
    <property type="entry name" value="NUCLEAR PORE COMPLEX PROTEIN NUP"/>
    <property type="match status" value="1"/>
</dbReference>
<dbReference type="InterPro" id="IPR026054">
    <property type="entry name" value="Nucleoporin"/>
</dbReference>
<dbReference type="SUPFAM" id="SSF90209">
    <property type="entry name" value="Ran binding protein zinc finger-like"/>
    <property type="match status" value="5"/>
</dbReference>
<comment type="caution">
    <text evidence="23">The sequence shown here is derived from an EMBL/GenBank/DDBJ whole genome shotgun (WGS) entry which is preliminary data.</text>
</comment>
<feature type="compositionally biased region" description="Low complexity" evidence="21">
    <location>
        <begin position="882"/>
        <end position="898"/>
    </location>
</feature>
<evidence type="ECO:0000256" key="3">
    <source>
        <dbReference type="ARBA" id="ARBA00004567"/>
    </source>
</evidence>
<dbReference type="Pfam" id="PF08604">
    <property type="entry name" value="Nup153"/>
    <property type="match status" value="1"/>
</dbReference>
<dbReference type="Pfam" id="PF00641">
    <property type="entry name" value="Zn_ribbon_RanBP"/>
    <property type="match status" value="5"/>
</dbReference>
<feature type="region of interest" description="Disordered" evidence="21">
    <location>
        <begin position="730"/>
        <end position="751"/>
    </location>
</feature>
<keyword evidence="9" id="KW-0862">Zinc</keyword>
<evidence type="ECO:0000313" key="23">
    <source>
        <dbReference type="EMBL" id="PIK44000.1"/>
    </source>
</evidence>
<evidence type="ECO:0000256" key="10">
    <source>
        <dbReference type="ARBA" id="ARBA00022927"/>
    </source>
</evidence>
<feature type="region of interest" description="Disordered" evidence="21">
    <location>
        <begin position="546"/>
        <end position="565"/>
    </location>
</feature>
<comment type="similarity">
    <text evidence="16">Belongs to the NUP153 family.</text>
</comment>
<evidence type="ECO:0000256" key="4">
    <source>
        <dbReference type="ARBA" id="ARBA00022448"/>
    </source>
</evidence>
<proteinExistence type="inferred from homology"/>
<feature type="region of interest" description="Disordered" evidence="21">
    <location>
        <begin position="1"/>
        <end position="143"/>
    </location>
</feature>
<feature type="domain" description="RanBP2-type" evidence="22">
    <location>
        <begin position="758"/>
        <end position="787"/>
    </location>
</feature>
<dbReference type="InterPro" id="IPR013913">
    <property type="entry name" value="Nup153_N"/>
</dbReference>
<evidence type="ECO:0000256" key="15">
    <source>
        <dbReference type="ARBA" id="ARBA00023242"/>
    </source>
</evidence>
<name>A0A2G8K7L1_STIJA</name>
<feature type="compositionally biased region" description="Polar residues" evidence="21">
    <location>
        <begin position="739"/>
        <end position="750"/>
    </location>
</feature>
<keyword evidence="14" id="KW-0472">Membrane</keyword>
<evidence type="ECO:0000256" key="18">
    <source>
        <dbReference type="ARBA" id="ARBA00078197"/>
    </source>
</evidence>
<keyword evidence="4" id="KW-0813">Transport</keyword>
<feature type="region of interest" description="Disordered" evidence="21">
    <location>
        <begin position="414"/>
        <end position="462"/>
    </location>
</feature>
<dbReference type="SMART" id="SM00547">
    <property type="entry name" value="ZnF_RBZ"/>
    <property type="match status" value="5"/>
</dbReference>
<dbReference type="EMBL" id="MRZV01000809">
    <property type="protein sequence ID" value="PIK44000.1"/>
    <property type="molecule type" value="Genomic_DNA"/>
</dbReference>
<dbReference type="STRING" id="307972.A0A2G8K7L1"/>
<feature type="region of interest" description="Disordered" evidence="21">
    <location>
        <begin position="868"/>
        <end position="898"/>
    </location>
</feature>
<evidence type="ECO:0000313" key="24">
    <source>
        <dbReference type="Proteomes" id="UP000230750"/>
    </source>
</evidence>
<comment type="subcellular location">
    <subcellularLocation>
        <location evidence="2">Nucleus membrane</location>
    </subcellularLocation>
    <subcellularLocation>
        <location evidence="3">Nucleus</location>
        <location evidence="3">Nuclear pore complex</location>
    </subcellularLocation>
</comment>
<keyword evidence="6" id="KW-0677">Repeat</keyword>
<dbReference type="GO" id="GO:0051028">
    <property type="term" value="P:mRNA transport"/>
    <property type="evidence" value="ECO:0007669"/>
    <property type="project" value="UniProtKB-KW"/>
</dbReference>
<dbReference type="GO" id="GO:0003677">
    <property type="term" value="F:DNA binding"/>
    <property type="evidence" value="ECO:0007669"/>
    <property type="project" value="UniProtKB-KW"/>
</dbReference>
<evidence type="ECO:0000256" key="2">
    <source>
        <dbReference type="ARBA" id="ARBA00004126"/>
    </source>
</evidence>